<accession>A0AC34FDP9</accession>
<sequence>MLTFNTENMEPQNFPFKPPIMDYIFKNAKPKHLIKLYQTCKFFYNKFRRNIILNLEIVADGEAEVLTPTKTVLCRTNPALQKLADSCIIDSFIYRAFMADNLIPSFNYCDIKKLELHEYILWEEFEILTEAGTIEEIKLMGVCRNQIFVAIEDIIAQVPNAKSIE</sequence>
<reference evidence="2" key="1">
    <citation type="submission" date="2022-11" db="UniProtKB">
        <authorList>
            <consortium name="WormBaseParasite"/>
        </authorList>
    </citation>
    <scope>IDENTIFICATION</scope>
</reference>
<protein>
    <submittedName>
        <fullName evidence="2">F-box domain-containing protein</fullName>
    </submittedName>
</protein>
<evidence type="ECO:0000313" key="2">
    <source>
        <dbReference type="WBParaSite" id="ES5_v2.g15362.t1"/>
    </source>
</evidence>
<dbReference type="Proteomes" id="UP000887579">
    <property type="component" value="Unplaced"/>
</dbReference>
<evidence type="ECO:0000313" key="1">
    <source>
        <dbReference type="Proteomes" id="UP000887579"/>
    </source>
</evidence>
<organism evidence="1 2">
    <name type="scientific">Panagrolaimus sp. ES5</name>
    <dbReference type="NCBI Taxonomy" id="591445"/>
    <lineage>
        <taxon>Eukaryota</taxon>
        <taxon>Metazoa</taxon>
        <taxon>Ecdysozoa</taxon>
        <taxon>Nematoda</taxon>
        <taxon>Chromadorea</taxon>
        <taxon>Rhabditida</taxon>
        <taxon>Tylenchina</taxon>
        <taxon>Panagrolaimomorpha</taxon>
        <taxon>Panagrolaimoidea</taxon>
        <taxon>Panagrolaimidae</taxon>
        <taxon>Panagrolaimus</taxon>
    </lineage>
</organism>
<dbReference type="WBParaSite" id="ES5_v2.g15362.t1">
    <property type="protein sequence ID" value="ES5_v2.g15362.t1"/>
    <property type="gene ID" value="ES5_v2.g15362"/>
</dbReference>
<proteinExistence type="predicted"/>
<name>A0AC34FDP9_9BILA</name>